<dbReference type="InterPro" id="IPR005522">
    <property type="entry name" value="IPK"/>
</dbReference>
<feature type="region of interest" description="Disordered" evidence="9">
    <location>
        <begin position="263"/>
        <end position="317"/>
    </location>
</feature>
<comment type="similarity">
    <text evidence="1 8">Belongs to the inositol phosphokinase (IPK) family.</text>
</comment>
<dbReference type="Pfam" id="PF03770">
    <property type="entry name" value="IPK"/>
    <property type="match status" value="1"/>
</dbReference>
<reference evidence="11 12" key="1">
    <citation type="submission" date="2025-04" db="UniProtKB">
        <authorList>
            <consortium name="RefSeq"/>
        </authorList>
    </citation>
    <scope>IDENTIFICATION</scope>
</reference>
<evidence type="ECO:0000313" key="11">
    <source>
        <dbReference type="RefSeq" id="XP_014472823.1"/>
    </source>
</evidence>
<keyword evidence="2 8" id="KW-0808">Transferase</keyword>
<proteinExistence type="inferred from homology"/>
<keyword evidence="3" id="KW-0547">Nucleotide-binding</keyword>
<evidence type="ECO:0000256" key="5">
    <source>
        <dbReference type="ARBA" id="ARBA00022840"/>
    </source>
</evidence>
<keyword evidence="5" id="KW-0067">ATP-binding</keyword>
<evidence type="ECO:0000313" key="10">
    <source>
        <dbReference type="Proteomes" id="UP000515204"/>
    </source>
</evidence>
<name>A0A6P3X3H4_DINQU</name>
<dbReference type="RefSeq" id="XP_014472823.1">
    <property type="nucleotide sequence ID" value="XM_014617337.1"/>
</dbReference>
<dbReference type="GeneID" id="106743474"/>
<dbReference type="PANTHER" id="PTHR12400:SF51">
    <property type="entry name" value="INOSITOL POLYPHOSPHATE MULTIKINASE"/>
    <property type="match status" value="1"/>
</dbReference>
<accession>A0A6P3X3H4</accession>
<comment type="catalytic activity">
    <reaction evidence="7">
        <text>1D-myo-inositol 1,3,4,6-tetrakisphosphate + ATP = 1D-myo-inositol 1,3,4,5,6-pentakisphosphate + ADP + H(+)</text>
        <dbReference type="Rhea" id="RHEA:12717"/>
        <dbReference type="ChEBI" id="CHEBI:15378"/>
        <dbReference type="ChEBI" id="CHEBI:30616"/>
        <dbReference type="ChEBI" id="CHEBI:57660"/>
        <dbReference type="ChEBI" id="CHEBI:57733"/>
        <dbReference type="ChEBI" id="CHEBI:456216"/>
        <dbReference type="EC" id="2.7.1.140"/>
    </reaction>
</comment>
<sequence>MTTLDSQLEESMCYLDKLPHVEWDSSTPGSSRCMFPDGLSPLECQMAGHPFDGEKHTIGMLRRPNGHVLKPATKAILGEREIAFYENLQTSQDPTTSQLKNFVPCYYGTTELRVFNKRTKFLTLKDITEGMAEPCVMDIKIGRRTWDPLATPEKRATEEFKYAESKRAYGFCITGFQVYCLSTGRLKKFDRDYGKKLDAKGVVEALKTFLNITPEKPACRQLIAKLLSILCQIMLFFRTQRKYRFYSSSLLVAYDAHRLRPCHADDEDPDGRSEPAAPSDRTVVSDASAAPRSSVPAESTAKRSRTEMPANPLKRSVSTGFVETIEDEKVSNRSGSCSSKTDRWLYRSNAITSTTKGDGRKVAATDERDWVRMNMIDFTHVFPADNDRSLDLNYLEGIENLAKLLESFVSRKHDSHEREKSRVTL</sequence>
<evidence type="ECO:0000313" key="12">
    <source>
        <dbReference type="RefSeq" id="XP_014472824.1"/>
    </source>
</evidence>
<dbReference type="SUPFAM" id="SSF56104">
    <property type="entry name" value="SAICAR synthase-like"/>
    <property type="match status" value="1"/>
</dbReference>
<dbReference type="Gene3D" id="3.30.470.160">
    <property type="entry name" value="Inositol polyphosphate kinase"/>
    <property type="match status" value="1"/>
</dbReference>
<dbReference type="GO" id="GO:0008440">
    <property type="term" value="F:inositol-1,4,5-trisphosphate 3-kinase activity"/>
    <property type="evidence" value="ECO:0007669"/>
    <property type="project" value="TreeGrafter"/>
</dbReference>
<dbReference type="PANTHER" id="PTHR12400">
    <property type="entry name" value="INOSITOL POLYPHOSPHATE KINASE"/>
    <property type="match status" value="1"/>
</dbReference>
<evidence type="ECO:0000256" key="6">
    <source>
        <dbReference type="ARBA" id="ARBA00036164"/>
    </source>
</evidence>
<keyword evidence="4 8" id="KW-0418">Kinase</keyword>
<dbReference type="GO" id="GO:0005524">
    <property type="term" value="F:ATP binding"/>
    <property type="evidence" value="ECO:0007669"/>
    <property type="project" value="UniProtKB-KW"/>
</dbReference>
<comment type="catalytic activity">
    <reaction evidence="6">
        <text>1D-myo-inositol 1,4,5-trisphosphate + 2 ATP = 1D-myo-inositol 1,3,4,5,6-pentakisphosphate + 2 ADP + 2 H(+)</text>
        <dbReference type="Rhea" id="RHEA:32359"/>
        <dbReference type="ChEBI" id="CHEBI:15378"/>
        <dbReference type="ChEBI" id="CHEBI:30616"/>
        <dbReference type="ChEBI" id="CHEBI:57733"/>
        <dbReference type="ChEBI" id="CHEBI:203600"/>
        <dbReference type="ChEBI" id="CHEBI:456216"/>
        <dbReference type="EC" id="2.7.1.151"/>
    </reaction>
</comment>
<keyword evidence="10" id="KW-1185">Reference proteome</keyword>
<gene>
    <name evidence="11 12" type="primary">LOC106743474</name>
</gene>
<dbReference type="EC" id="2.7.-.-" evidence="8"/>
<dbReference type="Proteomes" id="UP000515204">
    <property type="component" value="Unplaced"/>
</dbReference>
<dbReference type="OrthoDB" id="5958943at2759"/>
<organism evidence="10 11">
    <name type="scientific">Dinoponera quadriceps</name>
    <name type="common">South American ant</name>
    <dbReference type="NCBI Taxonomy" id="609295"/>
    <lineage>
        <taxon>Eukaryota</taxon>
        <taxon>Metazoa</taxon>
        <taxon>Ecdysozoa</taxon>
        <taxon>Arthropoda</taxon>
        <taxon>Hexapoda</taxon>
        <taxon>Insecta</taxon>
        <taxon>Pterygota</taxon>
        <taxon>Neoptera</taxon>
        <taxon>Endopterygota</taxon>
        <taxon>Hymenoptera</taxon>
        <taxon>Apocrita</taxon>
        <taxon>Aculeata</taxon>
        <taxon>Formicoidea</taxon>
        <taxon>Formicidae</taxon>
        <taxon>Ponerinae</taxon>
        <taxon>Ponerini</taxon>
        <taxon>Dinoponera</taxon>
    </lineage>
</organism>
<evidence type="ECO:0000256" key="4">
    <source>
        <dbReference type="ARBA" id="ARBA00022777"/>
    </source>
</evidence>
<dbReference type="CTD" id="33236"/>
<evidence type="ECO:0000256" key="2">
    <source>
        <dbReference type="ARBA" id="ARBA00022679"/>
    </source>
</evidence>
<dbReference type="RefSeq" id="XP_014472824.1">
    <property type="nucleotide sequence ID" value="XM_014617338.1"/>
</dbReference>
<dbReference type="GO" id="GO:0051765">
    <property type="term" value="F:inositol tetrakisphosphate kinase activity"/>
    <property type="evidence" value="ECO:0007669"/>
    <property type="project" value="TreeGrafter"/>
</dbReference>
<dbReference type="GO" id="GO:0032958">
    <property type="term" value="P:inositol phosphate biosynthetic process"/>
    <property type="evidence" value="ECO:0007669"/>
    <property type="project" value="InterPro"/>
</dbReference>
<evidence type="ECO:0000256" key="1">
    <source>
        <dbReference type="ARBA" id="ARBA00007374"/>
    </source>
</evidence>
<evidence type="ECO:0000256" key="3">
    <source>
        <dbReference type="ARBA" id="ARBA00022741"/>
    </source>
</evidence>
<dbReference type="AlphaFoldDB" id="A0A6P3X3H4"/>
<dbReference type="GO" id="GO:0005634">
    <property type="term" value="C:nucleus"/>
    <property type="evidence" value="ECO:0007669"/>
    <property type="project" value="TreeGrafter"/>
</dbReference>
<dbReference type="GO" id="GO:0005737">
    <property type="term" value="C:cytoplasm"/>
    <property type="evidence" value="ECO:0007669"/>
    <property type="project" value="TreeGrafter"/>
</dbReference>
<evidence type="ECO:0000256" key="8">
    <source>
        <dbReference type="RuleBase" id="RU363090"/>
    </source>
</evidence>
<protein>
    <recommendedName>
        <fullName evidence="8">Kinase</fullName>
        <ecNumber evidence="8">2.7.-.-</ecNumber>
    </recommendedName>
</protein>
<dbReference type="InterPro" id="IPR038286">
    <property type="entry name" value="IPK_sf"/>
</dbReference>
<dbReference type="KEGG" id="dqu:106743474"/>
<evidence type="ECO:0000256" key="7">
    <source>
        <dbReference type="ARBA" id="ARBA00036525"/>
    </source>
</evidence>
<evidence type="ECO:0000256" key="9">
    <source>
        <dbReference type="SAM" id="MobiDB-lite"/>
    </source>
</evidence>